<evidence type="ECO:0000313" key="2">
    <source>
        <dbReference type="EMBL" id="KAL2802684.1"/>
    </source>
</evidence>
<name>A0ABR4GUD1_9EURO</name>
<dbReference type="Gene3D" id="1.20.1280.50">
    <property type="match status" value="1"/>
</dbReference>
<organism evidence="2 3">
    <name type="scientific">Aspergillus granulosus</name>
    <dbReference type="NCBI Taxonomy" id="176169"/>
    <lineage>
        <taxon>Eukaryota</taxon>
        <taxon>Fungi</taxon>
        <taxon>Dikarya</taxon>
        <taxon>Ascomycota</taxon>
        <taxon>Pezizomycotina</taxon>
        <taxon>Eurotiomycetes</taxon>
        <taxon>Eurotiomycetidae</taxon>
        <taxon>Eurotiales</taxon>
        <taxon>Aspergillaceae</taxon>
        <taxon>Aspergillus</taxon>
        <taxon>Aspergillus subgen. Nidulantes</taxon>
    </lineage>
</organism>
<reference evidence="2 3" key="1">
    <citation type="submission" date="2024-07" db="EMBL/GenBank/DDBJ databases">
        <title>Section-level genome sequencing and comparative genomics of Aspergillus sections Usti and Cavernicolus.</title>
        <authorList>
            <consortium name="Lawrence Berkeley National Laboratory"/>
            <person name="Nybo J.L."/>
            <person name="Vesth T.C."/>
            <person name="Theobald S."/>
            <person name="Frisvad J.C."/>
            <person name="Larsen T.O."/>
            <person name="Kjaerboelling I."/>
            <person name="Rothschild-Mancinelli K."/>
            <person name="Lyhne E.K."/>
            <person name="Kogle M.E."/>
            <person name="Barry K."/>
            <person name="Clum A."/>
            <person name="Na H."/>
            <person name="Ledsgaard L."/>
            <person name="Lin J."/>
            <person name="Lipzen A."/>
            <person name="Kuo A."/>
            <person name="Riley R."/>
            <person name="Mondo S."/>
            <person name="Labutti K."/>
            <person name="Haridas S."/>
            <person name="Pangalinan J."/>
            <person name="Salamov A.A."/>
            <person name="Simmons B.A."/>
            <person name="Magnuson J.K."/>
            <person name="Chen J."/>
            <person name="Drula E."/>
            <person name="Henrissat B."/>
            <person name="Wiebenga A."/>
            <person name="Lubbers R.J."/>
            <person name="Gomes A.C."/>
            <person name="Makela M.R."/>
            <person name="Stajich J."/>
            <person name="Grigoriev I.V."/>
            <person name="Mortensen U.H."/>
            <person name="De Vries R.P."/>
            <person name="Baker S.E."/>
            <person name="Andersen M.R."/>
        </authorList>
    </citation>
    <scope>NUCLEOTIDE SEQUENCE [LARGE SCALE GENOMIC DNA]</scope>
    <source>
        <strain evidence="2 3">CBS 588.65</strain>
    </source>
</reference>
<feature type="compositionally biased region" description="Basic and acidic residues" evidence="1">
    <location>
        <begin position="110"/>
        <end position="121"/>
    </location>
</feature>
<dbReference type="SUPFAM" id="SSF81383">
    <property type="entry name" value="F-box domain"/>
    <property type="match status" value="1"/>
</dbReference>
<evidence type="ECO:0008006" key="4">
    <source>
        <dbReference type="Google" id="ProtNLM"/>
    </source>
</evidence>
<keyword evidence="3" id="KW-1185">Reference proteome</keyword>
<feature type="compositionally biased region" description="Acidic residues" evidence="1">
    <location>
        <begin position="79"/>
        <end position="107"/>
    </location>
</feature>
<dbReference type="Proteomes" id="UP001610334">
    <property type="component" value="Unassembled WGS sequence"/>
</dbReference>
<proteinExistence type="predicted"/>
<protein>
    <recommendedName>
        <fullName evidence="4">F-box domain-containing protein</fullName>
    </recommendedName>
</protein>
<gene>
    <name evidence="2" type="ORF">BJX63DRAFT_437646</name>
</gene>
<feature type="region of interest" description="Disordered" evidence="1">
    <location>
        <begin position="52"/>
        <end position="121"/>
    </location>
</feature>
<evidence type="ECO:0000313" key="3">
    <source>
        <dbReference type="Proteomes" id="UP001610334"/>
    </source>
</evidence>
<dbReference type="EMBL" id="JBFXLT010000169">
    <property type="protein sequence ID" value="KAL2802684.1"/>
    <property type="molecule type" value="Genomic_DNA"/>
</dbReference>
<evidence type="ECO:0000256" key="1">
    <source>
        <dbReference type="SAM" id="MobiDB-lite"/>
    </source>
</evidence>
<sequence length="860" mass="96064">MDQSSAMLITTDREFDCYCFLCCGPLGALYLDVGSSGPGDLTNRRRRVEKKRLALDRGDEFDSDESSQEGDHDSYGNDSQEEDEHREEDDENQHDDDENEDEDEDGNYQDPERHSYDPDLATNDRTDWLHHVRVLGFNPHAFGKVKAFISGPATYEDMGRIRASLDPDPNQSSTGDSFFDCYTIFNDNETGFPFHDHCMAILEKALQWYYGYTQATEKRQSTAPKLDLDALYEAASRLTGWSRAKLDLNYGHISGAEECWDSISGEEFSVSDPLQFPHQKFDLPLQSGKGSATQQILLPRVSVDPFRRLPKEILHVICHDLPGRDLKALLSASATAYHATLDPGFWRSLVSSRMPWAWEFWSDNSNQATSSSKSQMDYKRLYLCLDINTSLGFGIPPWMGDWMGITNRRRIWNACIQLLENYHPVVDKVVLSKQYGDYCSPEIAQTSILRRLFPIRYPQPCVPAMCTHFLYSWNELDSYEEVSFDTFWDSCGDLIGLGVQFGSSKRILGKEDALLSSREQAAAKSSVQLKAKSWIKGLVLHVRVGMPLIDSAVRRITVSVARSLQYQYKGPLLKSYEQVVLTTGQNIDLGNDYSASLCVRPLFPSREWCLVGLVGQQGNRGVIASLGVLECDRPGSAHPSMSTVIPLKEKLLWSSSALNLSVREATSSSNTTEHIWSNPSIHIGELVSPSGNPMAAMAAHEVFHWAAGKEGLKKLKRISARVSKDPDSGETILRGLGFSDTRTSTVSMKWAECVGSGYHAEELPGSTEEWTMQFDIDGPGGEIIEEVSVRCIEGWVKAILLKTNRDRKGILGEGLNIYDWSAVRVPSGHFIAGLAPAFSVATGSHDPKSPKKMVSAFMRL</sequence>
<dbReference type="InterPro" id="IPR036047">
    <property type="entry name" value="F-box-like_dom_sf"/>
</dbReference>
<accession>A0ABR4GUD1</accession>
<comment type="caution">
    <text evidence="2">The sequence shown here is derived from an EMBL/GenBank/DDBJ whole genome shotgun (WGS) entry which is preliminary data.</text>
</comment>